<dbReference type="PANTHER" id="PTHR34203:SF15">
    <property type="entry name" value="SLL1173 PROTEIN"/>
    <property type="match status" value="1"/>
</dbReference>
<proteinExistence type="predicted"/>
<sequence>MTLRDLIQKVVPIRFRQSVGLWTIQQASRSKWLLYPYLFLLCGDYPRNMELLPRNVCSVRYRGWRIRAPRDGALTFMEVLQEDVYSRTHHPGQGDTVIDVGAYVGMFSIKASLRVGGDGKVFAVEPSQVNLNFLYWNTGRRDNVIRVPVALGSCTGYGRLTSTDASPCHQLTKRQYTGTERVCIETMDDMVARLEIDKVDFIKIDAEGSELKVLQGATNTLRNNRLHLAIAAYHDLDTGEPELPQVCKLLEDAGFRVQVIKGYVYATNSENEG</sequence>
<reference evidence="2" key="1">
    <citation type="journal article" date="2015" name="Nature">
        <title>Complex archaea that bridge the gap between prokaryotes and eukaryotes.</title>
        <authorList>
            <person name="Spang A."/>
            <person name="Saw J.H."/>
            <person name="Jorgensen S.L."/>
            <person name="Zaremba-Niedzwiedzka K."/>
            <person name="Martijn J."/>
            <person name="Lind A.E."/>
            <person name="van Eijk R."/>
            <person name="Schleper C."/>
            <person name="Guy L."/>
            <person name="Ettema T.J."/>
        </authorList>
    </citation>
    <scope>NUCLEOTIDE SEQUENCE</scope>
</reference>
<dbReference type="InterPro" id="IPR029063">
    <property type="entry name" value="SAM-dependent_MTases_sf"/>
</dbReference>
<dbReference type="InterPro" id="IPR006342">
    <property type="entry name" value="FkbM_mtfrase"/>
</dbReference>
<evidence type="ECO:0000313" key="2">
    <source>
        <dbReference type="EMBL" id="KKL99107.1"/>
    </source>
</evidence>
<evidence type="ECO:0000259" key="1">
    <source>
        <dbReference type="Pfam" id="PF05050"/>
    </source>
</evidence>
<dbReference type="InterPro" id="IPR052514">
    <property type="entry name" value="SAM-dependent_MTase"/>
</dbReference>
<dbReference type="AlphaFoldDB" id="A0A0F9JJD3"/>
<dbReference type="Pfam" id="PF05050">
    <property type="entry name" value="Methyltransf_21"/>
    <property type="match status" value="1"/>
</dbReference>
<comment type="caution">
    <text evidence="2">The sequence shown here is derived from an EMBL/GenBank/DDBJ whole genome shotgun (WGS) entry which is preliminary data.</text>
</comment>
<accession>A0A0F9JJD3</accession>
<feature type="domain" description="Methyltransferase FkbM" evidence="1">
    <location>
        <begin position="99"/>
        <end position="257"/>
    </location>
</feature>
<gene>
    <name evidence="2" type="ORF">LCGC14_1817700</name>
</gene>
<name>A0A0F9JJD3_9ZZZZ</name>
<dbReference type="EMBL" id="LAZR01017753">
    <property type="protein sequence ID" value="KKL99107.1"/>
    <property type="molecule type" value="Genomic_DNA"/>
</dbReference>
<dbReference type="NCBIfam" id="TIGR01444">
    <property type="entry name" value="fkbM_fam"/>
    <property type="match status" value="1"/>
</dbReference>
<organism evidence="2">
    <name type="scientific">marine sediment metagenome</name>
    <dbReference type="NCBI Taxonomy" id="412755"/>
    <lineage>
        <taxon>unclassified sequences</taxon>
        <taxon>metagenomes</taxon>
        <taxon>ecological metagenomes</taxon>
    </lineage>
</organism>
<protein>
    <recommendedName>
        <fullName evidence="1">Methyltransferase FkbM domain-containing protein</fullName>
    </recommendedName>
</protein>
<dbReference type="Gene3D" id="3.40.50.150">
    <property type="entry name" value="Vaccinia Virus protein VP39"/>
    <property type="match status" value="1"/>
</dbReference>
<dbReference type="SUPFAM" id="SSF53335">
    <property type="entry name" value="S-adenosyl-L-methionine-dependent methyltransferases"/>
    <property type="match status" value="1"/>
</dbReference>
<dbReference type="PANTHER" id="PTHR34203">
    <property type="entry name" value="METHYLTRANSFERASE, FKBM FAMILY PROTEIN"/>
    <property type="match status" value="1"/>
</dbReference>